<gene>
    <name evidence="1" type="ORF">FBU59_004371</name>
</gene>
<keyword evidence="2" id="KW-1185">Reference proteome</keyword>
<proteinExistence type="predicted"/>
<accession>A0ACC1J5Y2</accession>
<evidence type="ECO:0000313" key="2">
    <source>
        <dbReference type="Proteomes" id="UP001150603"/>
    </source>
</evidence>
<sequence>PVATARSELTPSTASPSPAIAIAPVSSAELDNLRAENEQLQKQLADVTSQHSAASKTASEQASALSTQLDGVRAELAQAQEAVAALQVREKDALARLEQAEQQAGESQRSASDLQDRLTRAITADQLTAIEEKLQAAEQQAESLRGEVAVANKRAEEVMAKYGQAEKLVGEQKEALERAEKKLAETVEAASSLAMAAEKAAEAFTE</sequence>
<dbReference type="Proteomes" id="UP001150603">
    <property type="component" value="Unassembled WGS sequence"/>
</dbReference>
<organism evidence="1 2">
    <name type="scientific">Linderina macrospora</name>
    <dbReference type="NCBI Taxonomy" id="4868"/>
    <lineage>
        <taxon>Eukaryota</taxon>
        <taxon>Fungi</taxon>
        <taxon>Fungi incertae sedis</taxon>
        <taxon>Zoopagomycota</taxon>
        <taxon>Kickxellomycotina</taxon>
        <taxon>Kickxellomycetes</taxon>
        <taxon>Kickxellales</taxon>
        <taxon>Kickxellaceae</taxon>
        <taxon>Linderina</taxon>
    </lineage>
</organism>
<name>A0ACC1J5Y2_9FUNG</name>
<reference evidence="1" key="1">
    <citation type="submission" date="2022-07" db="EMBL/GenBank/DDBJ databases">
        <title>Phylogenomic reconstructions and comparative analyses of Kickxellomycotina fungi.</title>
        <authorList>
            <person name="Reynolds N.K."/>
            <person name="Stajich J.E."/>
            <person name="Barry K."/>
            <person name="Grigoriev I.V."/>
            <person name="Crous P."/>
            <person name="Smith M.E."/>
        </authorList>
    </citation>
    <scope>NUCLEOTIDE SEQUENCE</scope>
    <source>
        <strain evidence="1">NRRL 5244</strain>
    </source>
</reference>
<dbReference type="EMBL" id="JANBPW010003094">
    <property type="protein sequence ID" value="KAJ1938664.1"/>
    <property type="molecule type" value="Genomic_DNA"/>
</dbReference>
<evidence type="ECO:0000313" key="1">
    <source>
        <dbReference type="EMBL" id="KAJ1938664.1"/>
    </source>
</evidence>
<protein>
    <submittedName>
        <fullName evidence="1">Uncharacterized protein</fullName>
    </submittedName>
</protein>
<comment type="caution">
    <text evidence="1">The sequence shown here is derived from an EMBL/GenBank/DDBJ whole genome shotgun (WGS) entry which is preliminary data.</text>
</comment>
<feature type="non-terminal residue" evidence="1">
    <location>
        <position position="1"/>
    </location>
</feature>